<dbReference type="PANTHER" id="PTHR10997">
    <property type="entry name" value="IMPORTIN-7, 8, 11"/>
    <property type="match status" value="1"/>
</dbReference>
<feature type="compositionally biased region" description="Acidic residues" evidence="7">
    <location>
        <begin position="956"/>
        <end position="970"/>
    </location>
</feature>
<dbReference type="Pfam" id="PF03810">
    <property type="entry name" value="IBN_N"/>
    <property type="match status" value="1"/>
</dbReference>
<feature type="domain" description="Importin N-terminal" evidence="8">
    <location>
        <begin position="22"/>
        <end position="107"/>
    </location>
</feature>
<feature type="region of interest" description="Disordered" evidence="7">
    <location>
        <begin position="889"/>
        <end position="915"/>
    </location>
</feature>
<keyword evidence="4" id="KW-0963">Cytoplasm</keyword>
<evidence type="ECO:0000313" key="10">
    <source>
        <dbReference type="Proteomes" id="UP001626550"/>
    </source>
</evidence>
<evidence type="ECO:0000313" key="9">
    <source>
        <dbReference type="EMBL" id="KAL3311403.1"/>
    </source>
</evidence>
<protein>
    <recommendedName>
        <fullName evidence="8">Importin N-terminal domain-containing protein</fullName>
    </recommendedName>
</protein>
<keyword evidence="6" id="KW-0539">Nucleus</keyword>
<dbReference type="PANTHER" id="PTHR10997:SF18">
    <property type="entry name" value="D-IMPORTIN 7_RANBP7"/>
    <property type="match status" value="1"/>
</dbReference>
<evidence type="ECO:0000256" key="6">
    <source>
        <dbReference type="ARBA" id="ARBA00023242"/>
    </source>
</evidence>
<evidence type="ECO:0000256" key="2">
    <source>
        <dbReference type="ARBA" id="ARBA00004496"/>
    </source>
</evidence>
<evidence type="ECO:0000256" key="5">
    <source>
        <dbReference type="ARBA" id="ARBA00022927"/>
    </source>
</evidence>
<dbReference type="InterPro" id="IPR011989">
    <property type="entry name" value="ARM-like"/>
</dbReference>
<keyword evidence="5" id="KW-0653">Protein transport</keyword>
<comment type="subcellular location">
    <subcellularLocation>
        <location evidence="2">Cytoplasm</location>
    </subcellularLocation>
    <subcellularLocation>
        <location evidence="1">Nucleus</location>
    </subcellularLocation>
</comment>
<gene>
    <name evidence="9" type="ORF">Ciccas_010018</name>
</gene>
<dbReference type="GO" id="GO:0005737">
    <property type="term" value="C:cytoplasm"/>
    <property type="evidence" value="ECO:0007669"/>
    <property type="project" value="UniProtKB-SubCell"/>
</dbReference>
<comment type="caution">
    <text evidence="9">The sequence shown here is derived from an EMBL/GenBank/DDBJ whole genome shotgun (WGS) entry which is preliminary data.</text>
</comment>
<keyword evidence="3" id="KW-0813">Transport</keyword>
<evidence type="ECO:0000256" key="4">
    <source>
        <dbReference type="ARBA" id="ARBA00022490"/>
    </source>
</evidence>
<organism evidence="9 10">
    <name type="scientific">Cichlidogyrus casuarinus</name>
    <dbReference type="NCBI Taxonomy" id="1844966"/>
    <lineage>
        <taxon>Eukaryota</taxon>
        <taxon>Metazoa</taxon>
        <taxon>Spiralia</taxon>
        <taxon>Lophotrochozoa</taxon>
        <taxon>Platyhelminthes</taxon>
        <taxon>Monogenea</taxon>
        <taxon>Monopisthocotylea</taxon>
        <taxon>Dactylogyridea</taxon>
        <taxon>Ancyrocephalidae</taxon>
        <taxon>Cichlidogyrus</taxon>
    </lineage>
</organism>
<feature type="non-terminal residue" evidence="9">
    <location>
        <position position="1026"/>
    </location>
</feature>
<feature type="compositionally biased region" description="Basic and acidic residues" evidence="7">
    <location>
        <begin position="945"/>
        <end position="955"/>
    </location>
</feature>
<reference evidence="9 10" key="1">
    <citation type="submission" date="2024-11" db="EMBL/GenBank/DDBJ databases">
        <title>Adaptive evolution of stress response genes in parasites aligns with host niche diversity.</title>
        <authorList>
            <person name="Hahn C."/>
            <person name="Resl P."/>
        </authorList>
    </citation>
    <scope>NUCLEOTIDE SEQUENCE [LARGE SCALE GENOMIC DNA]</scope>
    <source>
        <strain evidence="9">EGGRZ-B1_66</strain>
        <tissue evidence="9">Body</tissue>
    </source>
</reference>
<dbReference type="SUPFAM" id="SSF48371">
    <property type="entry name" value="ARM repeat"/>
    <property type="match status" value="1"/>
</dbReference>
<dbReference type="Gene3D" id="1.25.10.10">
    <property type="entry name" value="Leucine-rich Repeat Variant"/>
    <property type="match status" value="1"/>
</dbReference>
<dbReference type="EMBL" id="JBJKFK010002249">
    <property type="protein sequence ID" value="KAL3311403.1"/>
    <property type="molecule type" value="Genomic_DNA"/>
</dbReference>
<keyword evidence="10" id="KW-1185">Reference proteome</keyword>
<dbReference type="InterPro" id="IPR016024">
    <property type="entry name" value="ARM-type_fold"/>
</dbReference>
<sequence length="1026" mass="117944">MDAKKICEALQMSLTPDPEKKGEKMLKEMHKVAGFTPLLLKITLEESVPPEVRHASVLYLKNEVKSFWAIHEEDSISSHKENESDSYFIHEDDKIIIRQNIVKAIITTPTPLQSQLQQALGTIIQNDYPEKYGYFFELLKEPLLSTEYAALNGALLALLSFFQRFRYSQRDNWMHADRALAAIFPVLTDIMTRLLPQKNIESYTLQKAIFKSLYVVTSFHLNPDTFNKEVTPVWVNIVCTVLQDINPEFDSDSEGIYWKNKKWAINLMLGVFERFGNPGSVQKVYQQYSTYFFDTFSAQLTNQFMSMLLSEAYLSPRVKATCISFFIAALEKSQTWKIMKPHFGKLLSNVLHPLLCHSDDDEELWEEDPNEYIRFRCVDIDSSQNPCMTAFALLESASSKRKGILQMVMEFCMVGLNSTHASDKDKDGVLHIIGAISETLLKRKGYSDQLENFLVNFVFPTLQSPLRYRRARACWLMSRLSNARFHNNVILCRAIDAVRELMMNDVEKPVQVMAAQALVQVCEDQEKAQDVLKPHLSKILFKLIDLLRDTAFDEINEMICTLISIYCEDIVPIALSLILHLVGVVVGYVSKAETTDEDDDNYKQEETMLMLDSALSNIETILSACSEHQEILDQAEEVVIGCLRSVLQHKCEDLYESAFNMFQVLQLNKISPLQWQVFDWFYELFQNGFSDFFFDDCVSVLHRFITFKPEEFVTNPNRLSTTSEMLIHVMTCEDDFINESSKSAKLLECMVLEYRDGMKPFIPKILETTLNRFCKAEESETEFRTMCLQLISACLFVAPEVVLPILTSHPWPDTTLPMMDNFLKLCVQNASKLEGLHDKRIFVLMMCKLLALSPDARQGVNDELLLSLFQQSLTVLEKLPSMYTLKAKLEEDSDSENSEHNKSENGDEGMESDEDAIDEASQSYLEFLDKMIEMYAQKKTVTTRNAKDAEGRGNEFDENGDMPGKEDEEEEELTELEAYETILDKSEHDREEFVVFYETMACMEQNNRQTYEGLLNSISDAQKKLL</sequence>
<evidence type="ECO:0000256" key="7">
    <source>
        <dbReference type="SAM" id="MobiDB-lite"/>
    </source>
</evidence>
<dbReference type="PROSITE" id="PS50166">
    <property type="entry name" value="IMPORTIN_B_NT"/>
    <property type="match status" value="1"/>
</dbReference>
<feature type="compositionally biased region" description="Acidic residues" evidence="7">
    <location>
        <begin position="906"/>
        <end position="915"/>
    </location>
</feature>
<dbReference type="AlphaFoldDB" id="A0ABD2PWE0"/>
<dbReference type="GO" id="GO:0015031">
    <property type="term" value="P:protein transport"/>
    <property type="evidence" value="ECO:0007669"/>
    <property type="project" value="UniProtKB-KW"/>
</dbReference>
<dbReference type="GO" id="GO:0005634">
    <property type="term" value="C:nucleus"/>
    <property type="evidence" value="ECO:0007669"/>
    <property type="project" value="UniProtKB-SubCell"/>
</dbReference>
<evidence type="ECO:0000259" key="8">
    <source>
        <dbReference type="PROSITE" id="PS50166"/>
    </source>
</evidence>
<dbReference type="InterPro" id="IPR001494">
    <property type="entry name" value="Importin-beta_N"/>
</dbReference>
<evidence type="ECO:0000256" key="1">
    <source>
        <dbReference type="ARBA" id="ARBA00004123"/>
    </source>
</evidence>
<dbReference type="Proteomes" id="UP001626550">
    <property type="component" value="Unassembled WGS sequence"/>
</dbReference>
<accession>A0ABD2PWE0</accession>
<name>A0ABD2PWE0_9PLAT</name>
<feature type="region of interest" description="Disordered" evidence="7">
    <location>
        <begin position="942"/>
        <end position="970"/>
    </location>
</feature>
<evidence type="ECO:0000256" key="3">
    <source>
        <dbReference type="ARBA" id="ARBA00022448"/>
    </source>
</evidence>
<proteinExistence type="predicted"/>
<dbReference type="SMART" id="SM00913">
    <property type="entry name" value="IBN_N"/>
    <property type="match status" value="1"/>
</dbReference>